<dbReference type="PANTHER" id="PTHR11098:SF1">
    <property type="entry name" value="NICOTINATE PHOSPHORIBOSYLTRANSFERASE"/>
    <property type="match status" value="1"/>
</dbReference>
<dbReference type="EMBL" id="KL521095">
    <property type="protein sequence ID" value="KFO89673.1"/>
    <property type="molecule type" value="Genomic_DNA"/>
</dbReference>
<keyword evidence="8" id="KW-1185">Reference proteome</keyword>
<dbReference type="SUPFAM" id="SSF54675">
    <property type="entry name" value="Nicotinate/Quinolinate PRTase N-terminal domain-like"/>
    <property type="match status" value="1"/>
</dbReference>
<evidence type="ECO:0000256" key="1">
    <source>
        <dbReference type="ARBA" id="ARBA00004952"/>
    </source>
</evidence>
<dbReference type="Gene3D" id="3.20.20.70">
    <property type="entry name" value="Aldolase class I"/>
    <property type="match status" value="2"/>
</dbReference>
<dbReference type="GO" id="GO:0034355">
    <property type="term" value="P:NAD+ biosynthetic process via the salvage pathway"/>
    <property type="evidence" value="ECO:0007669"/>
    <property type="project" value="TreeGrafter"/>
</dbReference>
<dbReference type="Proteomes" id="UP000054064">
    <property type="component" value="Unassembled WGS sequence"/>
</dbReference>
<keyword evidence="3" id="KW-0597">Phosphoprotein</keyword>
<dbReference type="InterPro" id="IPR007229">
    <property type="entry name" value="Nic_PRibTrfase-Fam"/>
</dbReference>
<feature type="non-terminal residue" evidence="7">
    <location>
        <position position="1"/>
    </location>
</feature>
<evidence type="ECO:0000256" key="5">
    <source>
        <dbReference type="ARBA" id="ARBA00022642"/>
    </source>
</evidence>
<keyword evidence="4" id="KW-0436">Ligase</keyword>
<reference evidence="7 8" key="1">
    <citation type="submission" date="2014-04" db="EMBL/GenBank/DDBJ databases">
        <title>Genome evolution of avian class.</title>
        <authorList>
            <person name="Zhang G."/>
            <person name="Li C."/>
        </authorList>
    </citation>
    <scope>NUCLEOTIDE SEQUENCE [LARGE SCALE GENOMIC DNA]</scope>
    <source>
        <strain evidence="7">BGI_N320</strain>
    </source>
</reference>
<comment type="pathway">
    <text evidence="1">Cofactor biosynthesis; NAD(+) biosynthesis; nicotinate D-ribonucleotide from nicotinate: step 1/1.</text>
</comment>
<organism evidence="7 8">
    <name type="scientific">Buceros rhinoceros silvestris</name>
    <dbReference type="NCBI Taxonomy" id="175836"/>
    <lineage>
        <taxon>Eukaryota</taxon>
        <taxon>Metazoa</taxon>
        <taxon>Chordata</taxon>
        <taxon>Craniata</taxon>
        <taxon>Vertebrata</taxon>
        <taxon>Euteleostomi</taxon>
        <taxon>Archelosauria</taxon>
        <taxon>Archosauria</taxon>
        <taxon>Dinosauria</taxon>
        <taxon>Saurischia</taxon>
        <taxon>Theropoda</taxon>
        <taxon>Coelurosauria</taxon>
        <taxon>Aves</taxon>
        <taxon>Neognathae</taxon>
        <taxon>Neoaves</taxon>
        <taxon>Telluraves</taxon>
        <taxon>Coraciimorphae</taxon>
        <taxon>Bucerotiformes</taxon>
        <taxon>Bucerotidae</taxon>
        <taxon>Buceros</taxon>
    </lineage>
</organism>
<comment type="catalytic activity">
    <reaction evidence="6">
        <text>5-phospho-alpha-D-ribose 1-diphosphate + nicotinate + ATP + H2O = nicotinate beta-D-ribonucleotide + ADP + phosphate + diphosphate</text>
        <dbReference type="Rhea" id="RHEA:36163"/>
        <dbReference type="ChEBI" id="CHEBI:15377"/>
        <dbReference type="ChEBI" id="CHEBI:30616"/>
        <dbReference type="ChEBI" id="CHEBI:32544"/>
        <dbReference type="ChEBI" id="CHEBI:33019"/>
        <dbReference type="ChEBI" id="CHEBI:43474"/>
        <dbReference type="ChEBI" id="CHEBI:57502"/>
        <dbReference type="ChEBI" id="CHEBI:58017"/>
        <dbReference type="ChEBI" id="CHEBI:456216"/>
        <dbReference type="EC" id="6.3.4.21"/>
    </reaction>
</comment>
<evidence type="ECO:0000313" key="8">
    <source>
        <dbReference type="Proteomes" id="UP000054064"/>
    </source>
</evidence>
<sequence length="329" mass="35373">DIAYLRSVLPSTTEEAFFDYSEVTVSAVPEGSVVFARVPFLQVKGALLVLAPLEPHSCVLAPCLVSPVPFSSLVATNASRFRLLAGPDVKLMEMGLRCAQGPDGALSASKYSYIGGFNCTSNVLAGKLYGIPVRGTIAHSFVMSFSSLEEVEPRELSPLAGGEPVDLLALALSWLRRVCELLAPPEKANRGELAAFVSYAIAFPHDFQGLLDTYCVRRSGLPNFCAVALALHQLGYRAIGVRLDSGDLAQQSKEIRKVFRACGARFQVPWFETISIAISNNISEQSLEEFSREGNEIDMIGVGTHLVTCPLQPSLGCVYKVVTAAALPC</sequence>
<dbReference type="InterPro" id="IPR013785">
    <property type="entry name" value="Aldolase_TIM"/>
</dbReference>
<evidence type="ECO:0000313" key="7">
    <source>
        <dbReference type="EMBL" id="KFO89673.1"/>
    </source>
</evidence>
<dbReference type="GO" id="GO:0004516">
    <property type="term" value="F:nicotinate phosphoribosyltransferase activity"/>
    <property type="evidence" value="ECO:0007669"/>
    <property type="project" value="UniProtKB-EC"/>
</dbReference>
<proteinExistence type="predicted"/>
<dbReference type="Gene3D" id="3.20.140.10">
    <property type="entry name" value="nicotinate phosphoribosyltransferase"/>
    <property type="match status" value="1"/>
</dbReference>
<evidence type="ECO:0000256" key="2">
    <source>
        <dbReference type="ARBA" id="ARBA00013236"/>
    </source>
</evidence>
<feature type="non-terminal residue" evidence="7">
    <location>
        <position position="329"/>
    </location>
</feature>
<dbReference type="UniPathway" id="UPA00253">
    <property type="reaction ID" value="UER00457"/>
</dbReference>
<dbReference type="FunFam" id="3.20.20.70:FF:000587">
    <property type="match status" value="1"/>
</dbReference>
<dbReference type="GO" id="GO:0005829">
    <property type="term" value="C:cytosol"/>
    <property type="evidence" value="ECO:0007669"/>
    <property type="project" value="TreeGrafter"/>
</dbReference>
<protein>
    <recommendedName>
        <fullName evidence="2">nicotinate phosphoribosyltransferase</fullName>
        <ecNumber evidence="2">6.3.4.21</ecNumber>
    </recommendedName>
</protein>
<accession>A0A091HQS4</accession>
<dbReference type="GO" id="GO:0016757">
    <property type="term" value="F:glycosyltransferase activity"/>
    <property type="evidence" value="ECO:0007669"/>
    <property type="project" value="UniProtKB-KW"/>
</dbReference>
<evidence type="ECO:0000256" key="6">
    <source>
        <dbReference type="ARBA" id="ARBA00048668"/>
    </source>
</evidence>
<dbReference type="SUPFAM" id="SSF51690">
    <property type="entry name" value="Nicotinate/Quinolinate PRTase C-terminal domain-like"/>
    <property type="match status" value="1"/>
</dbReference>
<dbReference type="AlphaFoldDB" id="A0A091HQS4"/>
<keyword evidence="5" id="KW-0662">Pyridine nucleotide biosynthesis</keyword>
<keyword evidence="7" id="KW-0808">Transferase</keyword>
<evidence type="ECO:0000256" key="4">
    <source>
        <dbReference type="ARBA" id="ARBA00022598"/>
    </source>
</evidence>
<keyword evidence="7" id="KW-0328">Glycosyltransferase</keyword>
<dbReference type="PIRSF" id="PIRSF000484">
    <property type="entry name" value="NAPRT"/>
    <property type="match status" value="1"/>
</dbReference>
<dbReference type="EC" id="6.3.4.21" evidence="2"/>
<dbReference type="PANTHER" id="PTHR11098">
    <property type="entry name" value="NICOTINATE PHOSPHORIBOSYLTRANSFERASE"/>
    <property type="match status" value="1"/>
</dbReference>
<gene>
    <name evidence="7" type="ORF">N320_05636</name>
</gene>
<dbReference type="InterPro" id="IPR036068">
    <property type="entry name" value="Nicotinate_pribotase-like_C"/>
</dbReference>
<evidence type="ECO:0000256" key="3">
    <source>
        <dbReference type="ARBA" id="ARBA00022553"/>
    </source>
</evidence>
<name>A0A091HQS4_BUCRH</name>